<comment type="caution">
    <text evidence="1">The sequence shown here is derived from an EMBL/GenBank/DDBJ whole genome shotgun (WGS) entry which is preliminary data.</text>
</comment>
<dbReference type="RefSeq" id="WP_241425983.1">
    <property type="nucleotide sequence ID" value="NZ_JABTDW010000001.1"/>
</dbReference>
<evidence type="ECO:0000313" key="2">
    <source>
        <dbReference type="Proteomes" id="UP000822184"/>
    </source>
</evidence>
<evidence type="ECO:0000313" key="1">
    <source>
        <dbReference type="EMBL" id="NSB13924.1"/>
    </source>
</evidence>
<gene>
    <name evidence="1" type="ORF">BCD95_002183</name>
</gene>
<proteinExistence type="predicted"/>
<sequence length="364" mass="37616">MATKNIEIQDSTGNIYYPHTDASIVKFGNSNVDSTLSDMVYQTAGGSATAITITIKGTLVNGYPITFIASTNNGGAATTINGKKLYKPGTTTSPNLIAGKAYTVWYNSISDCFFIKASAEGDADVSSVLATKKFSNDNDTGLTGTMPNNGVLNYNLPINGSFTIPLGYTTGGTITQSITTKSAQTYQPSTTAQTITNGQYLSGIQTIAPVTGNATINDVVSGKGFSSANGINLVGQATIQSLGGVKYVTGTCTGTTASGDGLCTTTLSLSFTPKIVRVSGTVSLTVHNSGTGAVTAIPVQVYAIYLIDLSKALIGDININTTANNKLSYSVNSVTSLNNIPIQHAGSNGDFTNNSVSLTYEAWA</sequence>
<dbReference type="AlphaFoldDB" id="A0AAE5H3L6"/>
<dbReference type="EMBL" id="JABTDW010000001">
    <property type="protein sequence ID" value="NSB13924.1"/>
    <property type="molecule type" value="Genomic_DNA"/>
</dbReference>
<reference evidence="1" key="1">
    <citation type="submission" date="2020-06" db="EMBL/GenBank/DDBJ databases">
        <title>Genomic insights into acetone-butanol-ethanol (ABE) fermentation by sequencing solventogenic clostridia strains.</title>
        <authorList>
            <person name="Brown S."/>
        </authorList>
    </citation>
    <scope>NUCLEOTIDE SEQUENCE</scope>
    <source>
        <strain evidence="1">DJ123</strain>
    </source>
</reference>
<name>A0AAE5H3L6_CLOBE</name>
<dbReference type="Proteomes" id="UP000822184">
    <property type="component" value="Unassembled WGS sequence"/>
</dbReference>
<protein>
    <submittedName>
        <fullName evidence="1">Uncharacterized protein</fullName>
    </submittedName>
</protein>
<organism evidence="1 2">
    <name type="scientific">Clostridium beijerinckii</name>
    <name type="common">Clostridium MP</name>
    <dbReference type="NCBI Taxonomy" id="1520"/>
    <lineage>
        <taxon>Bacteria</taxon>
        <taxon>Bacillati</taxon>
        <taxon>Bacillota</taxon>
        <taxon>Clostridia</taxon>
        <taxon>Eubacteriales</taxon>
        <taxon>Clostridiaceae</taxon>
        <taxon>Clostridium</taxon>
    </lineage>
</organism>
<accession>A0AAE5H3L6</accession>